<evidence type="ECO:0000256" key="4">
    <source>
        <dbReference type="ARBA" id="ARBA00023054"/>
    </source>
</evidence>
<dbReference type="SUPFAM" id="SSF48452">
    <property type="entry name" value="TPR-like"/>
    <property type="match status" value="1"/>
</dbReference>
<dbReference type="EMBL" id="RXIC02000023">
    <property type="protein sequence ID" value="KAB1213621.1"/>
    <property type="molecule type" value="Genomic_DNA"/>
</dbReference>
<gene>
    <name evidence="10" type="ORF">CJ030_MR5G020292</name>
    <name evidence="9" type="ORF">CJ030_MR5G020310</name>
</gene>
<reference evidence="9 11" key="2">
    <citation type="journal article" date="2019" name="Plant Biotechnol. J.">
        <title>The red bayberry genome and genetic basis of sex determination.</title>
        <authorList>
            <person name="Jia H.M."/>
            <person name="Jia H.J."/>
            <person name="Cai Q.L."/>
            <person name="Wang Y."/>
            <person name="Zhao H.B."/>
            <person name="Yang W.F."/>
            <person name="Wang G.Y."/>
            <person name="Li Y.H."/>
            <person name="Zhan D.L."/>
            <person name="Shen Y.T."/>
            <person name="Niu Q.F."/>
            <person name="Chang L."/>
            <person name="Qiu J."/>
            <person name="Zhao L."/>
            <person name="Xie H.B."/>
            <person name="Fu W.Y."/>
            <person name="Jin J."/>
            <person name="Li X.W."/>
            <person name="Jiao Y."/>
            <person name="Zhou C.C."/>
            <person name="Tu T."/>
            <person name="Chai C.Y."/>
            <person name="Gao J.L."/>
            <person name="Fan L.J."/>
            <person name="van de Weg E."/>
            <person name="Wang J.Y."/>
            <person name="Gao Z.S."/>
        </authorList>
    </citation>
    <scope>NUCLEOTIDE SEQUENCE [LARGE SCALE GENOMIC DNA]</scope>
    <source>
        <tissue evidence="9">Leaves</tissue>
    </source>
</reference>
<sequence>MWNNDKILPAKGFSTPPPARNPRPRMPMSERKRSSPANNGDLYHVIYKVPAGDSPYVRAKHVQLIDKDPSRAISLFWAAINAGDRVDSALKDMSIVMKQLDRSDEAIEAIKSFRHLCPYDSQESLDNVLVELYKMFTLEISNVPRGLRPPTLANTLFPLEHAGRDLSIVLLKNYPKIIVKMMKDKEMRSGRIEEEIQMLQLKLKRIEECMGFGGRRTKTARSQGKKVQITVEQEISRILGNLAWAYLQQSNYKACEEHYRSGRIEEEIQMLQLKLKRIEECMGFGGRRTKTARSQGKKVQITVEQEISRILGNLAWAYLQQSNYKACEEHYRKALSLEPDRNKQCNLAICLMHMNRIAEAKSLLQAVRSSSGNRAMDESYAKSYERAFQMLTDAESQSLLNLIEQKGGNQNEVQRSSTSLVNRNPKEIGSFASGGQHYGSAFMAKRWADGQDDETVVLNEHGRGSYHQNQIERKDSCSWCDDGTTQAISFEPRGSLQSSPQTISVHKWKKGPHMENWRERMSGFSTRMNENCVGSTGTEATPTFKNIYPSPTTAGRNSYALYTQPRRSSWGIKNEYQRRKTLGDDAVRSSSRKLLFEPPRATENLQAESIPDVKEDLLASPSPSPSPSSDTGDWRKSSRDLARVRDASVINPNSQSTLTVDRKSIDGYARMKSAISLKELVEPSMVADNDRTLESAIDRERDDRSGTTLPGTVKRMNSPEETTLPGTVKRMNSPEESVRNNISGASDALHQTSTEIPPSANDNHKKSWADMVEEEEQELLSGSTLAEYYDGWNDENLSSNIISQTPNPQNQIKNLSYKFESFDLKDRYGTSGASFSSRNLAVQRSLSFDQHDKPESRDYFYSSHLPKKCFSFEGCNSVNAQGRDSVVSEENKTLMRRNRLQVFREITLHPESPGSLHKNQF</sequence>
<feature type="region of interest" description="Disordered" evidence="8">
    <location>
        <begin position="1"/>
        <end position="39"/>
    </location>
</feature>
<keyword evidence="2" id="KW-0677">Repeat</keyword>
<dbReference type="Pfam" id="PF00515">
    <property type="entry name" value="TPR_1"/>
    <property type="match status" value="1"/>
</dbReference>
<evidence type="ECO:0000313" key="11">
    <source>
        <dbReference type="Proteomes" id="UP000516437"/>
    </source>
</evidence>
<dbReference type="PROSITE" id="PS50005">
    <property type="entry name" value="TPR"/>
    <property type="match status" value="1"/>
</dbReference>
<evidence type="ECO:0000313" key="10">
    <source>
        <dbReference type="EMBL" id="KAB1213639.1"/>
    </source>
</evidence>
<reference evidence="9" key="3">
    <citation type="submission" date="2019-09" db="EMBL/GenBank/DDBJ databases">
        <authorList>
            <person name="Gao Z."/>
        </authorList>
    </citation>
    <scope>NUCLEOTIDE SEQUENCE</scope>
    <source>
        <tissue evidence="9">Leaves</tissue>
    </source>
</reference>
<evidence type="ECO:0000256" key="3">
    <source>
        <dbReference type="ARBA" id="ARBA00022803"/>
    </source>
</evidence>
<proteinExistence type="inferred from homology"/>
<dbReference type="Proteomes" id="UP000516437">
    <property type="component" value="Chromosome 5"/>
</dbReference>
<feature type="region of interest" description="Disordered" evidence="8">
    <location>
        <begin position="700"/>
        <end position="740"/>
    </location>
</feature>
<keyword evidence="3 7" id="KW-0802">TPR repeat</keyword>
<feature type="repeat" description="TPR" evidence="7">
    <location>
        <begin position="308"/>
        <end position="341"/>
    </location>
</feature>
<evidence type="ECO:0000256" key="8">
    <source>
        <dbReference type="SAM" id="MobiDB-lite"/>
    </source>
</evidence>
<dbReference type="GO" id="GO:0005634">
    <property type="term" value="C:nucleus"/>
    <property type="evidence" value="ECO:0007669"/>
    <property type="project" value="UniProtKB-SubCell"/>
</dbReference>
<reference evidence="9" key="1">
    <citation type="submission" date="2018-07" db="EMBL/GenBank/DDBJ databases">
        <authorList>
            <person name="Gao Z.-S."/>
            <person name="Jia H.-M."/>
            <person name="Jia H.-J."/>
            <person name="Cai Q.-L."/>
            <person name="Wang Y."/>
            <person name="Zhao H.-B."/>
        </authorList>
    </citation>
    <scope>NUCLEOTIDE SEQUENCE</scope>
    <source>
        <tissue evidence="9">Leaves</tissue>
    </source>
</reference>
<dbReference type="InterPro" id="IPR019734">
    <property type="entry name" value="TPR_rpt"/>
</dbReference>
<feature type="region of interest" description="Disordered" evidence="8">
    <location>
        <begin position="581"/>
        <end position="639"/>
    </location>
</feature>
<evidence type="ECO:0000256" key="2">
    <source>
        <dbReference type="ARBA" id="ARBA00022737"/>
    </source>
</evidence>
<dbReference type="EMBL" id="RXIC02000023">
    <property type="protein sequence ID" value="KAB1213639.1"/>
    <property type="molecule type" value="Genomic_DNA"/>
</dbReference>
<evidence type="ECO:0000256" key="5">
    <source>
        <dbReference type="ARBA" id="ARBA00023242"/>
    </source>
</evidence>
<comment type="subcellular location">
    <subcellularLocation>
        <location evidence="1">Nucleus</location>
    </subcellularLocation>
</comment>
<name>A0A6A1VL61_9ROSI</name>
<protein>
    <submittedName>
        <fullName evidence="9">Uncharacterized protein</fullName>
    </submittedName>
</protein>
<dbReference type="Gene3D" id="1.25.40.10">
    <property type="entry name" value="Tetratricopeptide repeat domain"/>
    <property type="match status" value="1"/>
</dbReference>
<organism evidence="9 11">
    <name type="scientific">Morella rubra</name>
    <name type="common">Chinese bayberry</name>
    <dbReference type="NCBI Taxonomy" id="262757"/>
    <lineage>
        <taxon>Eukaryota</taxon>
        <taxon>Viridiplantae</taxon>
        <taxon>Streptophyta</taxon>
        <taxon>Embryophyta</taxon>
        <taxon>Tracheophyta</taxon>
        <taxon>Spermatophyta</taxon>
        <taxon>Magnoliopsida</taxon>
        <taxon>eudicotyledons</taxon>
        <taxon>Gunneridae</taxon>
        <taxon>Pentapetalae</taxon>
        <taxon>rosids</taxon>
        <taxon>fabids</taxon>
        <taxon>Fagales</taxon>
        <taxon>Myricaceae</taxon>
        <taxon>Morella</taxon>
    </lineage>
</organism>
<dbReference type="PANTHER" id="PTHR36326">
    <property type="entry name" value="PROTEIN POLLENLESS 3-LIKE 2"/>
    <property type="match status" value="1"/>
</dbReference>
<keyword evidence="11" id="KW-1185">Reference proteome</keyword>
<comment type="similarity">
    <text evidence="6">Belongs to the MS5 protein family.</text>
</comment>
<dbReference type="OrthoDB" id="1620277at2759"/>
<dbReference type="SMART" id="SM00028">
    <property type="entry name" value="TPR"/>
    <property type="match status" value="2"/>
</dbReference>
<evidence type="ECO:0000256" key="6">
    <source>
        <dbReference type="ARBA" id="ARBA00025750"/>
    </source>
</evidence>
<comment type="caution">
    <text evidence="9">The sequence shown here is derived from an EMBL/GenBank/DDBJ whole genome shotgun (WGS) entry which is preliminary data.</text>
</comment>
<dbReference type="InterPro" id="IPR044961">
    <property type="entry name" value="MS5/SDI1"/>
</dbReference>
<evidence type="ECO:0000256" key="7">
    <source>
        <dbReference type="PROSITE-ProRule" id="PRU00339"/>
    </source>
</evidence>
<feature type="compositionally biased region" description="Pro residues" evidence="8">
    <location>
        <begin position="15"/>
        <end position="25"/>
    </location>
</feature>
<keyword evidence="4" id="KW-0175">Coiled coil</keyword>
<dbReference type="AlphaFoldDB" id="A0A6A1VL61"/>
<keyword evidence="5" id="KW-0539">Nucleus</keyword>
<evidence type="ECO:0000313" key="9">
    <source>
        <dbReference type="EMBL" id="KAB1213621.1"/>
    </source>
</evidence>
<evidence type="ECO:0000256" key="1">
    <source>
        <dbReference type="ARBA" id="ARBA00004123"/>
    </source>
</evidence>
<dbReference type="PANTHER" id="PTHR36326:SF4">
    <property type="entry name" value="PROTEIN POLLENLESS 3-LIKE 1"/>
    <property type="match status" value="1"/>
</dbReference>
<accession>A0A6A1VL61</accession>
<dbReference type="InterPro" id="IPR011990">
    <property type="entry name" value="TPR-like_helical_dom_sf"/>
</dbReference>